<reference evidence="2 3" key="1">
    <citation type="submission" date="2020-04" db="EMBL/GenBank/DDBJ databases">
        <title>Flammeovirga sp. SR4, a novel species isolated from seawater.</title>
        <authorList>
            <person name="Wang X."/>
        </authorList>
    </citation>
    <scope>NUCLEOTIDE SEQUENCE [LARGE SCALE GENOMIC DNA]</scope>
    <source>
        <strain evidence="2 3">ATCC 23126</strain>
    </source>
</reference>
<dbReference type="AlphaFoldDB" id="A0A7X9P1N2"/>
<organism evidence="2 3">
    <name type="scientific">Flammeovirga aprica JL-4</name>
    <dbReference type="NCBI Taxonomy" id="694437"/>
    <lineage>
        <taxon>Bacteria</taxon>
        <taxon>Pseudomonadati</taxon>
        <taxon>Bacteroidota</taxon>
        <taxon>Cytophagia</taxon>
        <taxon>Cytophagales</taxon>
        <taxon>Flammeovirgaceae</taxon>
        <taxon>Flammeovirga</taxon>
    </lineage>
</organism>
<dbReference type="GO" id="GO:0004029">
    <property type="term" value="F:aldehyde dehydrogenase (NAD+) activity"/>
    <property type="evidence" value="ECO:0007669"/>
    <property type="project" value="TreeGrafter"/>
</dbReference>
<dbReference type="InterPro" id="IPR001509">
    <property type="entry name" value="Epimerase_deHydtase"/>
</dbReference>
<keyword evidence="3" id="KW-1185">Reference proteome</keyword>
<dbReference type="GO" id="GO:0005737">
    <property type="term" value="C:cytoplasm"/>
    <property type="evidence" value="ECO:0007669"/>
    <property type="project" value="TreeGrafter"/>
</dbReference>
<dbReference type="Gene3D" id="3.40.50.720">
    <property type="entry name" value="NAD(P)-binding Rossmann-like Domain"/>
    <property type="match status" value="1"/>
</dbReference>
<proteinExistence type="predicted"/>
<comment type="caution">
    <text evidence="2">The sequence shown here is derived from an EMBL/GenBank/DDBJ whole genome shotgun (WGS) entry which is preliminary data.</text>
</comment>
<evidence type="ECO:0000313" key="2">
    <source>
        <dbReference type="EMBL" id="NME67896.1"/>
    </source>
</evidence>
<feature type="domain" description="NAD-dependent epimerase/dehydratase" evidence="1">
    <location>
        <begin position="8"/>
        <end position="189"/>
    </location>
</feature>
<dbReference type="RefSeq" id="WP_169656215.1">
    <property type="nucleotide sequence ID" value="NZ_JABANE010000016.1"/>
</dbReference>
<evidence type="ECO:0000259" key="1">
    <source>
        <dbReference type="Pfam" id="PF01370"/>
    </source>
</evidence>
<dbReference type="EMBL" id="JABANE010000016">
    <property type="protein sequence ID" value="NME67896.1"/>
    <property type="molecule type" value="Genomic_DNA"/>
</dbReference>
<dbReference type="InterPro" id="IPR051783">
    <property type="entry name" value="NAD(P)-dependent_oxidoreduct"/>
</dbReference>
<dbReference type="PANTHER" id="PTHR48079:SF6">
    <property type="entry name" value="NAD(P)-BINDING DOMAIN-CONTAINING PROTEIN-RELATED"/>
    <property type="match status" value="1"/>
</dbReference>
<dbReference type="Pfam" id="PF01370">
    <property type="entry name" value="Epimerase"/>
    <property type="match status" value="1"/>
</dbReference>
<dbReference type="Proteomes" id="UP000576082">
    <property type="component" value="Unassembled WGS sequence"/>
</dbReference>
<dbReference type="PANTHER" id="PTHR48079">
    <property type="entry name" value="PROTEIN YEEZ"/>
    <property type="match status" value="1"/>
</dbReference>
<dbReference type="SUPFAM" id="SSF51735">
    <property type="entry name" value="NAD(P)-binding Rossmann-fold domains"/>
    <property type="match status" value="1"/>
</dbReference>
<dbReference type="InterPro" id="IPR036291">
    <property type="entry name" value="NAD(P)-bd_dom_sf"/>
</dbReference>
<sequence>MSLLGKKVFVTGGTGFVGGYIIQALIKEGAQIVAMNGIQNDKSFLQNESDQIEWVDVHLLDPSQLSDVLQDVEYIVHAASIVSFNTSREELRAVNVEGTANLVNIALQSNIKKFVFISSIAALGIPEFGDKINEDSKWTGEKGMSQYAISKYNAEQEVWRGFREGLDMVILNPSVIFGVGDFKRSSLSILNYIQKGVKYYPSGLFSSVDVRDVSQSVVNVLNLPITGERYILNASNLPFKDALTIISKQLNVNPPVKSISRSTVMVLYYIKKALSIFSSKQNALTKDLINTLFSTYQYQNAKAVEELNINFHSLEETMVWINSNQ</sequence>
<name>A0A7X9P1N2_9BACT</name>
<accession>A0A7X9P1N2</accession>
<protein>
    <submittedName>
        <fullName evidence="2">NAD-dependent epimerase/dehydratase family protein</fullName>
    </submittedName>
</protein>
<gene>
    <name evidence="2" type="ORF">HHU12_07970</name>
</gene>
<evidence type="ECO:0000313" key="3">
    <source>
        <dbReference type="Proteomes" id="UP000576082"/>
    </source>
</evidence>